<keyword evidence="1" id="KW-0175">Coiled coil</keyword>
<feature type="transmembrane region" description="Helical" evidence="2">
    <location>
        <begin position="117"/>
        <end position="141"/>
    </location>
</feature>
<protein>
    <submittedName>
        <fullName evidence="3">Uncharacterized protein</fullName>
    </submittedName>
</protein>
<evidence type="ECO:0000256" key="2">
    <source>
        <dbReference type="SAM" id="Phobius"/>
    </source>
</evidence>
<organism evidence="3 4">
    <name type="scientific">Nematocida parisii (strain ERTm3)</name>
    <name type="common">Nematode killer fungus</name>
    <dbReference type="NCBI Taxonomy" id="935791"/>
    <lineage>
        <taxon>Eukaryota</taxon>
        <taxon>Fungi</taxon>
        <taxon>Fungi incertae sedis</taxon>
        <taxon>Microsporidia</taxon>
        <taxon>Nematocida</taxon>
    </lineage>
</organism>
<dbReference type="VEuPathDB" id="MicrosporidiaDB:NEQG_00850"/>
<keyword evidence="4" id="KW-1185">Reference proteome</keyword>
<keyword evidence="2" id="KW-0812">Transmembrane</keyword>
<reference evidence="3" key="1">
    <citation type="submission" date="2011-01" db="EMBL/GenBank/DDBJ databases">
        <title>The Genome Sequence of Nematocida parisii strain ERTm3.</title>
        <authorList>
            <consortium name="The Broad Institute Genome Sequencing Platform"/>
            <consortium name="The Broad Institute Genome Sequencing Center for Infectious Disease"/>
            <person name="Cuomo C."/>
            <person name="Troemel E."/>
            <person name="Young S.K."/>
            <person name="Zeng Q."/>
            <person name="Gargeya S."/>
            <person name="Fitzgerald M."/>
            <person name="Haas B."/>
            <person name="Abouelleil A."/>
            <person name="Alvarado L."/>
            <person name="Arachchi H.M."/>
            <person name="Berlin A."/>
            <person name="Chapman S.B."/>
            <person name="Gearin G."/>
            <person name="Goldberg J."/>
            <person name="Griggs A."/>
            <person name="Gujja S."/>
            <person name="Hansen M."/>
            <person name="Heiman D."/>
            <person name="Howarth C."/>
            <person name="Larimer J."/>
            <person name="Lui A."/>
            <person name="MacDonald P.J.P."/>
            <person name="McCowen C."/>
            <person name="Montmayeur A."/>
            <person name="Murphy C."/>
            <person name="Neiman D."/>
            <person name="Pearson M."/>
            <person name="Priest M."/>
            <person name="Roberts A."/>
            <person name="Saif S."/>
            <person name="Shea T."/>
            <person name="Sisk P."/>
            <person name="Stolte C."/>
            <person name="Sykes S."/>
            <person name="Wortman J."/>
            <person name="Nusbaum C."/>
            <person name="Birren B."/>
        </authorList>
    </citation>
    <scope>NUCLEOTIDE SEQUENCE</scope>
    <source>
        <strain evidence="3">ERTm3</strain>
    </source>
</reference>
<dbReference type="OMA" id="HALYMIL"/>
<proteinExistence type="predicted"/>
<dbReference type="Proteomes" id="UP000002872">
    <property type="component" value="Unassembled WGS sequence"/>
</dbReference>
<sequence>MKVALSVHALYMILLLLSVLVHRLLPLYNKYRIIQDMAELKNEYNDYIQEISQETQKFRNLNIENIKKIRELVVYSDIIGCNRVRTLFKKEHSNESIIVNFLYDELLRKINRPKKVWIVYSVECNLGIVCSFLLPCTLVILTNIKGLIKTHSLRHCFMRSIYGV</sequence>
<keyword evidence="2" id="KW-1133">Transmembrane helix</keyword>
<dbReference type="OrthoDB" id="2189177at2759"/>
<feature type="coiled-coil region" evidence="1">
    <location>
        <begin position="37"/>
        <end position="64"/>
    </location>
</feature>
<dbReference type="InParanoid" id="I3EII4"/>
<dbReference type="HOGENOM" id="CLU_1627547_0_0_1"/>
<evidence type="ECO:0000313" key="4">
    <source>
        <dbReference type="Proteomes" id="UP000002872"/>
    </source>
</evidence>
<gene>
    <name evidence="3" type="ORF">NEQG_00850</name>
</gene>
<keyword evidence="2" id="KW-0472">Membrane</keyword>
<dbReference type="EMBL" id="GL870877">
    <property type="protein sequence ID" value="EIJ89031.1"/>
    <property type="molecule type" value="Genomic_DNA"/>
</dbReference>
<evidence type="ECO:0000256" key="1">
    <source>
        <dbReference type="SAM" id="Coils"/>
    </source>
</evidence>
<name>I3EII4_NEMP3</name>
<dbReference type="AlphaFoldDB" id="I3EII4"/>
<accession>I3EII4</accession>
<feature type="transmembrane region" description="Helical" evidence="2">
    <location>
        <begin position="6"/>
        <end position="25"/>
    </location>
</feature>
<evidence type="ECO:0000313" key="3">
    <source>
        <dbReference type="EMBL" id="EIJ89031.1"/>
    </source>
</evidence>